<dbReference type="GO" id="GO:0003682">
    <property type="term" value="F:chromatin binding"/>
    <property type="evidence" value="ECO:0007669"/>
    <property type="project" value="TreeGrafter"/>
</dbReference>
<evidence type="ECO:0000256" key="4">
    <source>
        <dbReference type="SAM" id="MobiDB-lite"/>
    </source>
</evidence>
<evidence type="ECO:0000313" key="6">
    <source>
        <dbReference type="Proteomes" id="UP001162090"/>
    </source>
</evidence>
<proteinExistence type="inferred from homology"/>
<organism evidence="5 6">
    <name type="scientific">Saccharomyces uvarum</name>
    <name type="common">Yeast</name>
    <name type="synonym">Saccharomyces bayanus var. uvarum</name>
    <dbReference type="NCBI Taxonomy" id="230603"/>
    <lineage>
        <taxon>Eukaryota</taxon>
        <taxon>Fungi</taxon>
        <taxon>Dikarya</taxon>
        <taxon>Ascomycota</taxon>
        <taxon>Saccharomycotina</taxon>
        <taxon>Saccharomycetes</taxon>
        <taxon>Saccharomycetales</taxon>
        <taxon>Saccharomycetaceae</taxon>
        <taxon>Saccharomyces</taxon>
    </lineage>
</organism>
<gene>
    <name evidence="5" type="primary">SUVC04G4920</name>
    <name evidence="5" type="ORF">SUVC_04G4920</name>
</gene>
<name>A0AA35JET8_SACUV</name>
<feature type="compositionally biased region" description="Basic and acidic residues" evidence="4">
    <location>
        <begin position="403"/>
        <end position="424"/>
    </location>
</feature>
<sequence>MSKKQEYIAPIKYQNSLPVPQLPPKLLAYPDAPETNPDSSQLINSLYVKTNISNLIQQDEDLGMPVDLMKFPGLLNKLDSKLLYGFDNVKLDKDDRILLRDPRIDRLTKTDMSKVTFLRRTEYVSNTIAAQDSTSLKRKRRLDNEGSDDENLDVNHIVNRVEGTFNNTDTWKHPVKKGVKMVKKWDLLPDTASMDQNYFIMKFMGSASLDTKEKKALNTGIFRPLELEEDEWISMYATDHKDSSILENELEKGMDEMDDDSHEGKIYKFKRIRDYDMKQVAEKPMSELAIRLNDRDGVAYYKPLRSKIELRRRRVNDIIKPLVKEHDIDQLNITLRNPSTKEANVRDKLRMKFDPINFATVDEEGDEEEEEQKEDTKGESAEDLKEEPTEEKEGTQDEEDKVSEEPAVDKPETSSTVDTKHKPEEEEEEEEEEGIPQEE</sequence>
<dbReference type="InterPro" id="IPR007133">
    <property type="entry name" value="RNA_pol_II-assoc_Paf1"/>
</dbReference>
<keyword evidence="3" id="KW-0539">Nucleus</keyword>
<dbReference type="EMBL" id="OX365915">
    <property type="protein sequence ID" value="CAI4059383.1"/>
    <property type="molecule type" value="Genomic_DNA"/>
</dbReference>
<comment type="similarity">
    <text evidence="2">Belongs to the PAF1 family.</text>
</comment>
<feature type="compositionally biased region" description="Basic and acidic residues" evidence="4">
    <location>
        <begin position="374"/>
        <end position="395"/>
    </location>
</feature>
<dbReference type="GO" id="GO:0016593">
    <property type="term" value="C:Cdc73/Paf1 complex"/>
    <property type="evidence" value="ECO:0007669"/>
    <property type="project" value="InterPro"/>
</dbReference>
<dbReference type="GO" id="GO:0006368">
    <property type="term" value="P:transcription elongation by RNA polymerase II"/>
    <property type="evidence" value="ECO:0007669"/>
    <property type="project" value="InterPro"/>
</dbReference>
<feature type="region of interest" description="Disordered" evidence="4">
    <location>
        <begin position="358"/>
        <end position="439"/>
    </location>
</feature>
<feature type="compositionally biased region" description="Acidic residues" evidence="4">
    <location>
        <begin position="425"/>
        <end position="439"/>
    </location>
</feature>
<dbReference type="Proteomes" id="UP001162090">
    <property type="component" value="Chromosome 4"/>
</dbReference>
<protein>
    <recommendedName>
        <fullName evidence="7">Paf1p</fullName>
    </recommendedName>
</protein>
<reference evidence="5" key="1">
    <citation type="submission" date="2022-10" db="EMBL/GenBank/DDBJ databases">
        <authorList>
            <person name="Byrne P K."/>
        </authorList>
    </citation>
    <scope>NUCLEOTIDE SEQUENCE</scope>
    <source>
        <strain evidence="5">CBS7001</strain>
    </source>
</reference>
<evidence type="ECO:0008006" key="7">
    <source>
        <dbReference type="Google" id="ProtNLM"/>
    </source>
</evidence>
<evidence type="ECO:0000256" key="1">
    <source>
        <dbReference type="ARBA" id="ARBA00004123"/>
    </source>
</evidence>
<feature type="compositionally biased region" description="Acidic residues" evidence="4">
    <location>
        <begin position="361"/>
        <end position="373"/>
    </location>
</feature>
<dbReference type="PANTHER" id="PTHR23188">
    <property type="entry name" value="RNA POLYMERASE II-ASSOCIATED FACTOR 1 HOMOLOG"/>
    <property type="match status" value="1"/>
</dbReference>
<dbReference type="Pfam" id="PF03985">
    <property type="entry name" value="Paf1"/>
    <property type="match status" value="1"/>
</dbReference>
<accession>A0AA35JET8</accession>
<evidence type="ECO:0000313" key="5">
    <source>
        <dbReference type="EMBL" id="CAI4059383.1"/>
    </source>
</evidence>
<dbReference type="PANTHER" id="PTHR23188:SF12">
    <property type="entry name" value="RNA POLYMERASE II-ASSOCIATED FACTOR 1 HOMOLOG"/>
    <property type="match status" value="1"/>
</dbReference>
<evidence type="ECO:0000256" key="3">
    <source>
        <dbReference type="ARBA" id="ARBA00023242"/>
    </source>
</evidence>
<dbReference type="GO" id="GO:0000993">
    <property type="term" value="F:RNA polymerase II complex binding"/>
    <property type="evidence" value="ECO:0007669"/>
    <property type="project" value="TreeGrafter"/>
</dbReference>
<dbReference type="AlphaFoldDB" id="A0AA35JET8"/>
<comment type="subcellular location">
    <subcellularLocation>
        <location evidence="1">Nucleus</location>
    </subcellularLocation>
</comment>
<evidence type="ECO:0000256" key="2">
    <source>
        <dbReference type="ARBA" id="ARBA00007560"/>
    </source>
</evidence>